<feature type="region of interest" description="Disordered" evidence="1">
    <location>
        <begin position="136"/>
        <end position="177"/>
    </location>
</feature>
<proteinExistence type="predicted"/>
<evidence type="ECO:0000313" key="3">
    <source>
        <dbReference type="Proteomes" id="UP001560045"/>
    </source>
</evidence>
<dbReference type="Proteomes" id="UP001560045">
    <property type="component" value="Unassembled WGS sequence"/>
</dbReference>
<organism evidence="2 3">
    <name type="scientific">Geodermatophilus maliterrae</name>
    <dbReference type="NCBI Taxonomy" id="3162531"/>
    <lineage>
        <taxon>Bacteria</taxon>
        <taxon>Bacillati</taxon>
        <taxon>Actinomycetota</taxon>
        <taxon>Actinomycetes</taxon>
        <taxon>Geodermatophilales</taxon>
        <taxon>Geodermatophilaceae</taxon>
        <taxon>Geodermatophilus</taxon>
    </lineage>
</organism>
<keyword evidence="3" id="KW-1185">Reference proteome</keyword>
<feature type="compositionally biased region" description="Low complexity" evidence="1">
    <location>
        <begin position="136"/>
        <end position="163"/>
    </location>
</feature>
<evidence type="ECO:0000256" key="1">
    <source>
        <dbReference type="SAM" id="MobiDB-lite"/>
    </source>
</evidence>
<feature type="compositionally biased region" description="Basic and acidic residues" evidence="1">
    <location>
        <begin position="29"/>
        <end position="38"/>
    </location>
</feature>
<feature type="region of interest" description="Disordered" evidence="1">
    <location>
        <begin position="25"/>
        <end position="45"/>
    </location>
</feature>
<sequence>MSVVDGAAAGERGWVWSDLVSKPQPVTDECDHIGHENEPAPPPPPPLNLEIVGTCTTAGGTLTSSSANFTAGGEYNVAATYPDGQPYTNLDTTGTVNSDGSLPWEWSCEGDPAGTYTTYLVDLATGRDVTATFTIDPAPEAPQAPQAPEAPSDPEAPTSDPGNAPGPGPAPAEPQAPSEQVLIYNKVTNGSSEMREDSPAYLSTTPTNHCSENGCALSGTDMNTGATATASCQTIGDRTTNGQDDSTVDDANPGLFTSDRWYGIRWSDGRFGYLAETWTDPADRGGQGLPQC</sequence>
<name>A0ABV3XHS7_9ACTN</name>
<dbReference type="EMBL" id="JBFNXQ010000057">
    <property type="protein sequence ID" value="MEX5720017.1"/>
    <property type="molecule type" value="Genomic_DNA"/>
</dbReference>
<accession>A0ABV3XHS7</accession>
<reference evidence="2 3" key="1">
    <citation type="submission" date="2024-06" db="EMBL/GenBank/DDBJ databases">
        <title>Draft genome sequence of Geodermatophilus badlandi, a novel member of the Geodermatophilaceae isolated from badland sedimentary rocks in the Red desert, Wyoming, USA.</title>
        <authorList>
            <person name="Ben Tekaya S."/>
            <person name="Nouioui I."/>
            <person name="Flores G.M."/>
            <person name="Shaal M.N."/>
            <person name="Bredoire F."/>
            <person name="Basile F."/>
            <person name="Van Diepen L."/>
            <person name="Ward N.L."/>
        </authorList>
    </citation>
    <scope>NUCLEOTIDE SEQUENCE [LARGE SCALE GENOMIC DNA]</scope>
    <source>
        <strain evidence="2 3">WL48A</strain>
    </source>
</reference>
<protein>
    <submittedName>
        <fullName evidence="2">Uncharacterized protein</fullName>
    </submittedName>
</protein>
<comment type="caution">
    <text evidence="2">The sequence shown here is derived from an EMBL/GenBank/DDBJ whole genome shotgun (WGS) entry which is preliminary data.</text>
</comment>
<evidence type="ECO:0000313" key="2">
    <source>
        <dbReference type="EMBL" id="MEX5720017.1"/>
    </source>
</evidence>
<feature type="compositionally biased region" description="Pro residues" evidence="1">
    <location>
        <begin position="164"/>
        <end position="174"/>
    </location>
</feature>
<dbReference type="RefSeq" id="WP_369208427.1">
    <property type="nucleotide sequence ID" value="NZ_JBFNXQ010000057.1"/>
</dbReference>
<gene>
    <name evidence="2" type="ORF">ABQ292_16755</name>
</gene>